<dbReference type="SUPFAM" id="SSF53850">
    <property type="entry name" value="Periplasmic binding protein-like II"/>
    <property type="match status" value="1"/>
</dbReference>
<dbReference type="EMBL" id="FMSV02000136">
    <property type="protein sequence ID" value="SEH04982.1"/>
    <property type="molecule type" value="Genomic_DNA"/>
</dbReference>
<evidence type="ECO:0000313" key="10">
    <source>
        <dbReference type="Proteomes" id="UP000236724"/>
    </source>
</evidence>
<dbReference type="GO" id="GO:0008933">
    <property type="term" value="F:peptidoglycan lytic transglycosylase activity"/>
    <property type="evidence" value="ECO:0007669"/>
    <property type="project" value="UniProtKB-UniRule"/>
</dbReference>
<evidence type="ECO:0000256" key="7">
    <source>
        <dbReference type="HAMAP-Rule" id="MF_02016"/>
    </source>
</evidence>
<dbReference type="InterPro" id="IPR023703">
    <property type="entry name" value="MltF"/>
</dbReference>
<dbReference type="CDD" id="cd01009">
    <property type="entry name" value="PBP2_YfhD_N"/>
    <property type="match status" value="1"/>
</dbReference>
<evidence type="ECO:0000256" key="5">
    <source>
        <dbReference type="ARBA" id="ARBA00023239"/>
    </source>
</evidence>
<evidence type="ECO:0000256" key="6">
    <source>
        <dbReference type="ARBA" id="ARBA00023316"/>
    </source>
</evidence>
<dbReference type="SMART" id="SM00062">
    <property type="entry name" value="PBPb"/>
    <property type="match status" value="1"/>
</dbReference>
<evidence type="ECO:0000256" key="2">
    <source>
        <dbReference type="ARBA" id="ARBA00022729"/>
    </source>
</evidence>
<keyword evidence="4 7" id="KW-0998">Cell outer membrane</keyword>
<dbReference type="GO" id="GO:0016998">
    <property type="term" value="P:cell wall macromolecule catabolic process"/>
    <property type="evidence" value="ECO:0007669"/>
    <property type="project" value="UniProtKB-UniRule"/>
</dbReference>
<name>A0A1H6F4G2_9GAMM</name>
<keyword evidence="6 7" id="KW-0961">Cell wall biogenesis/degradation</keyword>
<keyword evidence="5 7" id="KW-0456">Lyase</keyword>
<evidence type="ECO:0000313" key="9">
    <source>
        <dbReference type="EMBL" id="SEH04982.1"/>
    </source>
</evidence>
<dbReference type="NCBIfam" id="NF008112">
    <property type="entry name" value="PRK10859.1"/>
    <property type="match status" value="1"/>
</dbReference>
<evidence type="ECO:0000256" key="1">
    <source>
        <dbReference type="ARBA" id="ARBA00010333"/>
    </source>
</evidence>
<feature type="active site" evidence="7">
    <location>
        <position position="309"/>
    </location>
</feature>
<comment type="function">
    <text evidence="7">Murein-degrading enzyme that degrades murein glycan strands and insoluble, high-molecular weight murein sacculi, with the concomitant formation of a 1,6-anhydromuramoyl product. Lytic transglycosylases (LTs) play an integral role in the metabolism of the peptidoglycan (PG) sacculus. Their lytic action creates space within the PG sacculus to allow for its expansion as well as for the insertion of various structures such as secretion systems and flagella.</text>
</comment>
<comment type="domain">
    <text evidence="7">The N-terminal domain does not have lytic activity and probably modulates enzymatic activity. The C-terminal domain is the catalytic active domain.</text>
</comment>
<dbReference type="Pfam" id="PF01464">
    <property type="entry name" value="SLT"/>
    <property type="match status" value="1"/>
</dbReference>
<comment type="similarity">
    <text evidence="1">Belongs to the bacterial solute-binding protein 3 family.</text>
</comment>
<dbReference type="InterPro" id="IPR001638">
    <property type="entry name" value="Solute-binding_3/MltF_N"/>
</dbReference>
<accession>A0A1H6F4G2</accession>
<evidence type="ECO:0000256" key="4">
    <source>
        <dbReference type="ARBA" id="ARBA00023237"/>
    </source>
</evidence>
<feature type="region of interest" description="LT domain" evidence="7">
    <location>
        <begin position="263"/>
        <end position="474"/>
    </location>
</feature>
<comment type="subcellular location">
    <subcellularLocation>
        <location evidence="7">Cell outer membrane</location>
        <topology evidence="7">Peripheral membrane protein</topology>
    </subcellularLocation>
    <text evidence="7">Attached to the inner leaflet of the outer membrane.</text>
</comment>
<dbReference type="GO" id="GO:0071555">
    <property type="term" value="P:cell wall organization"/>
    <property type="evidence" value="ECO:0007669"/>
    <property type="project" value="UniProtKB-KW"/>
</dbReference>
<feature type="domain" description="Solute-binding protein family 3/N-terminal" evidence="8">
    <location>
        <begin position="31"/>
        <end position="262"/>
    </location>
</feature>
<comment type="catalytic activity">
    <reaction evidence="7">
        <text>Exolytic cleavage of the (1-&gt;4)-beta-glycosidic linkage between N-acetylmuramic acid (MurNAc) and N-acetylglucosamine (GlcNAc) residues in peptidoglycan, from either the reducing or the non-reducing ends of the peptidoglycan chains, with concomitant formation of a 1,6-anhydrobond in the MurNAc residue.</text>
        <dbReference type="EC" id="4.2.2.n1"/>
    </reaction>
</comment>
<dbReference type="AlphaFoldDB" id="A0A1H6F4G2"/>
<sequence length="474" mass="54847">MEFLLTVLFGFIYTFATPTENLLQQVQREGVLRVATRRNLTTYYQDSEGQIAGLEYELVQRFAQALGVKAEFVLPEKNTDILPLVIKRRVHFAAPGLIATDNYQSSIRLGPNYQYASLYVIYKRGTHRPRNLKQLGEMTDTCLLVPANSLYEEQVHKLQQDYPDISLHWKASTEQNTRQMLAQVAQQYINFTIASEYELKRAQGLYPDIKEAFLLSEGQNLSWIFPRFGQDESLYLASILFFNRLRQSGELEQLVDRYYGHTEDFNYYNIRVFKQKIKSLLPTYQAAFEAAAKEYNLDWRLLAAVAYQESHWKIDAVSYTGVKGLMMLTQETAKRMKIKDRTDPFESIIGGARYINFLLKRVPENVTGPDRTWMAVAAYNIGPGHVADARILTRKQGKNPAFWHEVRSYLYKLSQPHWHRQTKHGYARGFEAVAYVKNVRNFYDVLKREQPTVSTSAEKEAAAKKLLDIKTPIL</sequence>
<dbReference type="Gene3D" id="3.40.190.10">
    <property type="entry name" value="Periplasmic binding protein-like II"/>
    <property type="match status" value="2"/>
</dbReference>
<dbReference type="OrthoDB" id="9815002at2"/>
<organism evidence="9 10">
    <name type="scientific">Candidatus Venteria ishoeyi</name>
    <dbReference type="NCBI Taxonomy" id="1899563"/>
    <lineage>
        <taxon>Bacteria</taxon>
        <taxon>Pseudomonadati</taxon>
        <taxon>Pseudomonadota</taxon>
        <taxon>Gammaproteobacteria</taxon>
        <taxon>Thiotrichales</taxon>
        <taxon>Thiotrichaceae</taxon>
        <taxon>Venteria</taxon>
    </lineage>
</organism>
<reference evidence="9 10" key="1">
    <citation type="submission" date="2016-10" db="EMBL/GenBank/DDBJ databases">
        <authorList>
            <person name="de Groot N.N."/>
        </authorList>
    </citation>
    <scope>NUCLEOTIDE SEQUENCE [LARGE SCALE GENOMIC DNA]</scope>
    <source>
        <strain evidence="9">MBHS1</strain>
    </source>
</reference>
<dbReference type="PANTHER" id="PTHR35936:SF32">
    <property type="entry name" value="MEMBRANE-BOUND LYTIC MUREIN TRANSGLYCOSYLASE F"/>
    <property type="match status" value="1"/>
</dbReference>
<dbReference type="EC" id="4.2.2.n1" evidence="7"/>
<dbReference type="Pfam" id="PF00497">
    <property type="entry name" value="SBP_bac_3"/>
    <property type="match status" value="1"/>
</dbReference>
<evidence type="ECO:0000259" key="8">
    <source>
        <dbReference type="SMART" id="SM00062"/>
    </source>
</evidence>
<dbReference type="SUPFAM" id="SSF53955">
    <property type="entry name" value="Lysozyme-like"/>
    <property type="match status" value="1"/>
</dbReference>
<comment type="similarity">
    <text evidence="7">In the N-terminal section; belongs to the bacterial solute-binding protein 3 family.</text>
</comment>
<dbReference type="Gene3D" id="1.10.530.10">
    <property type="match status" value="1"/>
</dbReference>
<gene>
    <name evidence="9" type="primary">mltF_1</name>
    <name evidence="7" type="synonym">mltF</name>
    <name evidence="9" type="ORF">MBHS_00835</name>
</gene>
<comment type="caution">
    <text evidence="7">Lacks conserved residue(s) required for the propagation of feature annotation.</text>
</comment>
<dbReference type="PANTHER" id="PTHR35936">
    <property type="entry name" value="MEMBRANE-BOUND LYTIC MUREIN TRANSGLYCOSYLASE F"/>
    <property type="match status" value="1"/>
</dbReference>
<dbReference type="CDD" id="cd13403">
    <property type="entry name" value="MLTF-like"/>
    <property type="match status" value="1"/>
</dbReference>
<protein>
    <recommendedName>
        <fullName evidence="7">Membrane-bound lytic murein transglycosylase F</fullName>
        <ecNumber evidence="7">4.2.2.n1</ecNumber>
    </recommendedName>
    <alternativeName>
        <fullName evidence="7">Murein lyase F</fullName>
    </alternativeName>
</protein>
<proteinExistence type="inferred from homology"/>
<evidence type="ECO:0000256" key="3">
    <source>
        <dbReference type="ARBA" id="ARBA00023136"/>
    </source>
</evidence>
<keyword evidence="10" id="KW-1185">Reference proteome</keyword>
<dbReference type="InterPro" id="IPR008258">
    <property type="entry name" value="Transglycosylase_SLT_dom_1"/>
</dbReference>
<keyword evidence="3 7" id="KW-0472">Membrane</keyword>
<keyword evidence="2 7" id="KW-0732">Signal</keyword>
<comment type="similarity">
    <text evidence="7">In the C-terminal section; belongs to the transglycosylase Slt family.</text>
</comment>
<dbReference type="InterPro" id="IPR023346">
    <property type="entry name" value="Lysozyme-like_dom_sf"/>
</dbReference>
<dbReference type="HAMAP" id="MF_02016">
    <property type="entry name" value="MltF"/>
    <property type="match status" value="1"/>
</dbReference>
<dbReference type="Proteomes" id="UP000236724">
    <property type="component" value="Unassembled WGS sequence"/>
</dbReference>
<dbReference type="GO" id="GO:0009279">
    <property type="term" value="C:cell outer membrane"/>
    <property type="evidence" value="ECO:0007669"/>
    <property type="project" value="UniProtKB-SubCell"/>
</dbReference>